<name>A0A1I4HCN2_9ACTN</name>
<dbReference type="InterPro" id="IPR036318">
    <property type="entry name" value="FAD-bd_PCMH-like_sf"/>
</dbReference>
<dbReference type="InterPro" id="IPR016166">
    <property type="entry name" value="FAD-bd_PCMH"/>
</dbReference>
<dbReference type="RefSeq" id="WP_091326677.1">
    <property type="nucleotide sequence ID" value="NZ_FOSW01000010.1"/>
</dbReference>
<dbReference type="GO" id="GO:0071949">
    <property type="term" value="F:FAD binding"/>
    <property type="evidence" value="ECO:0007669"/>
    <property type="project" value="InterPro"/>
</dbReference>
<evidence type="ECO:0000256" key="2">
    <source>
        <dbReference type="ARBA" id="ARBA00022827"/>
    </source>
</evidence>
<dbReference type="SUPFAM" id="SSF56176">
    <property type="entry name" value="FAD-binding/transporter-associated domain-like"/>
    <property type="match status" value="1"/>
</dbReference>
<dbReference type="InterPro" id="IPR016167">
    <property type="entry name" value="FAD-bd_PCMH_sub1"/>
</dbReference>
<dbReference type="SUPFAM" id="SSF55447">
    <property type="entry name" value="CO dehydrogenase flavoprotein C-terminal domain-like"/>
    <property type="match status" value="1"/>
</dbReference>
<evidence type="ECO:0000313" key="6">
    <source>
        <dbReference type="Proteomes" id="UP000199152"/>
    </source>
</evidence>
<evidence type="ECO:0000256" key="3">
    <source>
        <dbReference type="ARBA" id="ARBA00023002"/>
    </source>
</evidence>
<evidence type="ECO:0000256" key="1">
    <source>
        <dbReference type="ARBA" id="ARBA00022630"/>
    </source>
</evidence>
<accession>A0A1I4HCN2</accession>
<dbReference type="InterPro" id="IPR036683">
    <property type="entry name" value="CO_DH_flav_C_dom_sf"/>
</dbReference>
<dbReference type="PANTHER" id="PTHR42659:SF2">
    <property type="entry name" value="XANTHINE DEHYDROGENASE SUBUNIT C-RELATED"/>
    <property type="match status" value="1"/>
</dbReference>
<dbReference type="Proteomes" id="UP000199152">
    <property type="component" value="Unassembled WGS sequence"/>
</dbReference>
<dbReference type="InterPro" id="IPR002346">
    <property type="entry name" value="Mopterin_DH_FAD-bd"/>
</dbReference>
<keyword evidence="1" id="KW-0285">Flavoprotein</keyword>
<dbReference type="SMART" id="SM01092">
    <property type="entry name" value="CO_deh_flav_C"/>
    <property type="match status" value="1"/>
</dbReference>
<dbReference type="GO" id="GO:0016491">
    <property type="term" value="F:oxidoreductase activity"/>
    <property type="evidence" value="ECO:0007669"/>
    <property type="project" value="UniProtKB-KW"/>
</dbReference>
<gene>
    <name evidence="5" type="ORF">SAMN04488085_110145</name>
</gene>
<reference evidence="5 6" key="1">
    <citation type="submission" date="2016-10" db="EMBL/GenBank/DDBJ databases">
        <authorList>
            <person name="de Groot N.N."/>
        </authorList>
    </citation>
    <scope>NUCLEOTIDE SEQUENCE [LARGE SCALE GENOMIC DNA]</scope>
    <source>
        <strain evidence="5 6">DSM 45317</strain>
    </source>
</reference>
<evidence type="ECO:0000313" key="5">
    <source>
        <dbReference type="EMBL" id="SFL40028.1"/>
    </source>
</evidence>
<keyword evidence="3" id="KW-0560">Oxidoreductase</keyword>
<dbReference type="Gene3D" id="3.30.465.10">
    <property type="match status" value="1"/>
</dbReference>
<dbReference type="STRING" id="504800.SAMN04488085_110145"/>
<dbReference type="OrthoDB" id="9793944at2"/>
<dbReference type="Pfam" id="PF03450">
    <property type="entry name" value="CO_deh_flav_C"/>
    <property type="match status" value="1"/>
</dbReference>
<dbReference type="Gene3D" id="3.30.43.10">
    <property type="entry name" value="Uridine Diphospho-n-acetylenolpyruvylglucosamine Reductase, domain 2"/>
    <property type="match status" value="1"/>
</dbReference>
<dbReference type="InterPro" id="IPR005107">
    <property type="entry name" value="CO_DH_flav_C"/>
</dbReference>
<dbReference type="InterPro" id="IPR051312">
    <property type="entry name" value="Diverse_Substr_Oxidored"/>
</dbReference>
<sequence>MKPAPFDYLAPTTIEETLDVLAEHGDEAKVLAGGQSLVPMLNFRLARPAVLVDINHVAGLDGIEVAADSLTLGAAVRQRALETRLPGQLPRPSAWGLLPEAVGYVGHQQIRARGTLGGSLAHADPAAELPAAVTALGATLCLRSADGQREVGPDEFFEGFFTTCLAPEELLVAIRVPAWPAGTGTSFLEVSRRRGDFAQVAVAAAITVADGRITRAGIALAGVAGGTVHARELEDGLVGQAPAAGTFAELAADYAATLDPPPDVHGPAEYRRALAAHLLERALTEATGRSSAAAA</sequence>
<dbReference type="InterPro" id="IPR016169">
    <property type="entry name" value="FAD-bd_PCMH_sub2"/>
</dbReference>
<protein>
    <submittedName>
        <fullName evidence="5">Carbon-monoxide dehydrogenase medium subunit</fullName>
    </submittedName>
</protein>
<dbReference type="Pfam" id="PF00941">
    <property type="entry name" value="FAD_binding_5"/>
    <property type="match status" value="1"/>
</dbReference>
<dbReference type="AlphaFoldDB" id="A0A1I4HCN2"/>
<dbReference type="PANTHER" id="PTHR42659">
    <property type="entry name" value="XANTHINE DEHYDROGENASE SUBUNIT C-RELATED"/>
    <property type="match status" value="1"/>
</dbReference>
<keyword evidence="6" id="KW-1185">Reference proteome</keyword>
<proteinExistence type="predicted"/>
<dbReference type="Gene3D" id="3.30.390.50">
    <property type="entry name" value="CO dehydrogenase flavoprotein, C-terminal domain"/>
    <property type="match status" value="1"/>
</dbReference>
<keyword evidence="2" id="KW-0274">FAD</keyword>
<feature type="domain" description="FAD-binding PCMH-type" evidence="4">
    <location>
        <begin position="1"/>
        <end position="181"/>
    </location>
</feature>
<dbReference type="InParanoid" id="A0A1I4HCN2"/>
<dbReference type="PROSITE" id="PS51387">
    <property type="entry name" value="FAD_PCMH"/>
    <property type="match status" value="1"/>
</dbReference>
<dbReference type="EMBL" id="FOSW01000010">
    <property type="protein sequence ID" value="SFL40028.1"/>
    <property type="molecule type" value="Genomic_DNA"/>
</dbReference>
<evidence type="ECO:0000259" key="4">
    <source>
        <dbReference type="PROSITE" id="PS51387"/>
    </source>
</evidence>
<organism evidence="5 6">
    <name type="scientific">Geodermatophilus ruber</name>
    <dbReference type="NCBI Taxonomy" id="504800"/>
    <lineage>
        <taxon>Bacteria</taxon>
        <taxon>Bacillati</taxon>
        <taxon>Actinomycetota</taxon>
        <taxon>Actinomycetes</taxon>
        <taxon>Geodermatophilales</taxon>
        <taxon>Geodermatophilaceae</taxon>
        <taxon>Geodermatophilus</taxon>
    </lineage>
</organism>